<dbReference type="InterPro" id="IPR014729">
    <property type="entry name" value="Rossmann-like_a/b/a_fold"/>
</dbReference>
<dbReference type="AlphaFoldDB" id="A0A6N9H8R2"/>
<dbReference type="Proteomes" id="UP000469215">
    <property type="component" value="Unassembled WGS sequence"/>
</dbReference>
<comment type="caution">
    <text evidence="2">The sequence shown here is derived from an EMBL/GenBank/DDBJ whole genome shotgun (WGS) entry which is preliminary data.</text>
</comment>
<keyword evidence="3" id="KW-1185">Reference proteome</keyword>
<dbReference type="SUPFAM" id="SSF52402">
    <property type="entry name" value="Adenine nucleotide alpha hydrolases-like"/>
    <property type="match status" value="1"/>
</dbReference>
<accession>A0A6N9H8R2</accession>
<feature type="non-terminal residue" evidence="2">
    <location>
        <position position="98"/>
    </location>
</feature>
<evidence type="ECO:0000256" key="1">
    <source>
        <dbReference type="SAM" id="MobiDB-lite"/>
    </source>
</evidence>
<gene>
    <name evidence="2" type="ORF">GSY69_10630</name>
</gene>
<feature type="region of interest" description="Disordered" evidence="1">
    <location>
        <begin position="56"/>
        <end position="98"/>
    </location>
</feature>
<sequence length="98" mass="9259">MALAAACAHVGRASGHAFTAVTVDHGLQEGSAAIAARAVAAVQALGLPARTVRVDVARTGGPEAAGRAAAPPGPPPPPPPGGPRPAGLLRPPGGGSAL</sequence>
<reference evidence="2 3" key="1">
    <citation type="submission" date="2020-01" db="EMBL/GenBank/DDBJ databases">
        <authorList>
            <person name="Deng T."/>
        </authorList>
    </citation>
    <scope>NUCLEOTIDE SEQUENCE [LARGE SCALE GENOMIC DNA]</scope>
    <source>
        <strain evidence="2 3">5221</strain>
    </source>
</reference>
<protein>
    <recommendedName>
        <fullName evidence="4">tRNA(Ile)-lysidine/2-thiocytidine synthase N-terminal domain-containing protein</fullName>
    </recommendedName>
</protein>
<evidence type="ECO:0000313" key="2">
    <source>
        <dbReference type="EMBL" id="MYM20403.1"/>
    </source>
</evidence>
<dbReference type="EMBL" id="WWEQ01000050">
    <property type="protein sequence ID" value="MYM20403.1"/>
    <property type="molecule type" value="Genomic_DNA"/>
</dbReference>
<feature type="compositionally biased region" description="Low complexity" evidence="1">
    <location>
        <begin position="60"/>
        <end position="70"/>
    </location>
</feature>
<feature type="compositionally biased region" description="Pro residues" evidence="1">
    <location>
        <begin position="71"/>
        <end position="83"/>
    </location>
</feature>
<evidence type="ECO:0000313" key="3">
    <source>
        <dbReference type="Proteomes" id="UP000469215"/>
    </source>
</evidence>
<dbReference type="Gene3D" id="3.40.50.620">
    <property type="entry name" value="HUPs"/>
    <property type="match status" value="1"/>
</dbReference>
<name>A0A6N9H8R2_9MICO</name>
<evidence type="ECO:0008006" key="4">
    <source>
        <dbReference type="Google" id="ProtNLM"/>
    </source>
</evidence>
<organism evidence="2 3">
    <name type="scientific">Brevibacterium rongguiense</name>
    <dbReference type="NCBI Taxonomy" id="2695267"/>
    <lineage>
        <taxon>Bacteria</taxon>
        <taxon>Bacillati</taxon>
        <taxon>Actinomycetota</taxon>
        <taxon>Actinomycetes</taxon>
        <taxon>Micrococcales</taxon>
        <taxon>Brevibacteriaceae</taxon>
        <taxon>Brevibacterium</taxon>
    </lineage>
</organism>
<proteinExistence type="predicted"/>